<dbReference type="Proteomes" id="UP000019402">
    <property type="component" value="Unassembled WGS sequence"/>
</dbReference>
<gene>
    <name evidence="1" type="ORF">JCM21142_31283</name>
</gene>
<dbReference type="EMBL" id="BAMD01000011">
    <property type="protein sequence ID" value="GAF02644.1"/>
    <property type="molecule type" value="Genomic_DNA"/>
</dbReference>
<comment type="caution">
    <text evidence="1">The sequence shown here is derived from an EMBL/GenBank/DDBJ whole genome shotgun (WGS) entry which is preliminary data.</text>
</comment>
<evidence type="ECO:0000313" key="2">
    <source>
        <dbReference type="Proteomes" id="UP000019402"/>
    </source>
</evidence>
<dbReference type="Pfam" id="PF20391">
    <property type="entry name" value="DUF6686"/>
    <property type="match status" value="1"/>
</dbReference>
<accession>W7YJY0</accession>
<dbReference type="OrthoDB" id="1121808at2"/>
<dbReference type="RefSeq" id="WP_027472420.1">
    <property type="nucleotide sequence ID" value="NZ_BAMD01000011.1"/>
</dbReference>
<evidence type="ECO:0000313" key="1">
    <source>
        <dbReference type="EMBL" id="GAF02644.1"/>
    </source>
</evidence>
<organism evidence="1 2">
    <name type="scientific">Saccharicrinis fermentans DSM 9555 = JCM 21142</name>
    <dbReference type="NCBI Taxonomy" id="869213"/>
    <lineage>
        <taxon>Bacteria</taxon>
        <taxon>Pseudomonadati</taxon>
        <taxon>Bacteroidota</taxon>
        <taxon>Bacteroidia</taxon>
        <taxon>Marinilabiliales</taxon>
        <taxon>Marinilabiliaceae</taxon>
        <taxon>Saccharicrinis</taxon>
    </lineage>
</organism>
<sequence>MEKVDIRTIHGHLFTCDKCNKFHFEFNQIAIDFSTIQILDNFHDYLSKLQGDKFERLNRKTKYIRKIHIPFPNTAIKLVLSPTDLQELKTLIYRFIKEYKMIEEESIMIKKLTYISERQWN</sequence>
<dbReference type="InterPro" id="IPR046508">
    <property type="entry name" value="DUF6686"/>
</dbReference>
<keyword evidence="2" id="KW-1185">Reference proteome</keyword>
<reference evidence="1 2" key="1">
    <citation type="journal article" date="2014" name="Genome Announc.">
        <title>Draft Genome Sequence of Cytophaga fermentans JCM 21142T, a Facultative Anaerobe Isolated from Marine Mud.</title>
        <authorList>
            <person name="Starns D."/>
            <person name="Oshima K."/>
            <person name="Suda W."/>
            <person name="Iino T."/>
            <person name="Yuki M."/>
            <person name="Inoue J."/>
            <person name="Kitamura K."/>
            <person name="Iida T."/>
            <person name="Darby A."/>
            <person name="Hattori M."/>
            <person name="Ohkuma M."/>
        </authorList>
    </citation>
    <scope>NUCLEOTIDE SEQUENCE [LARGE SCALE GENOMIC DNA]</scope>
    <source>
        <strain evidence="1 2">JCM 21142</strain>
    </source>
</reference>
<name>W7YJY0_9BACT</name>
<dbReference type="AlphaFoldDB" id="W7YJY0"/>
<dbReference type="STRING" id="869213.GCA_000517085_02931"/>
<protein>
    <submittedName>
        <fullName evidence="1">Uncharacterized protein</fullName>
    </submittedName>
</protein>
<proteinExistence type="predicted"/>